<comment type="caution">
    <text evidence="1">The sequence shown here is derived from an EMBL/GenBank/DDBJ whole genome shotgun (WGS) entry which is preliminary data.</text>
</comment>
<evidence type="ECO:0000313" key="2">
    <source>
        <dbReference type="Proteomes" id="UP001281147"/>
    </source>
</evidence>
<gene>
    <name evidence="1" type="ORF">LTR37_005029</name>
</gene>
<reference evidence="1" key="1">
    <citation type="submission" date="2023-07" db="EMBL/GenBank/DDBJ databases">
        <title>Black Yeasts Isolated from many extreme environments.</title>
        <authorList>
            <person name="Coleine C."/>
            <person name="Stajich J.E."/>
            <person name="Selbmann L."/>
        </authorList>
    </citation>
    <scope>NUCLEOTIDE SEQUENCE</scope>
    <source>
        <strain evidence="1">CCFEE 5714</strain>
    </source>
</reference>
<organism evidence="1 2">
    <name type="scientific">Vermiconidia calcicola</name>
    <dbReference type="NCBI Taxonomy" id="1690605"/>
    <lineage>
        <taxon>Eukaryota</taxon>
        <taxon>Fungi</taxon>
        <taxon>Dikarya</taxon>
        <taxon>Ascomycota</taxon>
        <taxon>Pezizomycotina</taxon>
        <taxon>Dothideomycetes</taxon>
        <taxon>Dothideomycetidae</taxon>
        <taxon>Mycosphaerellales</taxon>
        <taxon>Extremaceae</taxon>
        <taxon>Vermiconidia</taxon>
    </lineage>
</organism>
<evidence type="ECO:0000313" key="1">
    <source>
        <dbReference type="EMBL" id="KAK3718525.1"/>
    </source>
</evidence>
<proteinExistence type="predicted"/>
<dbReference type="Proteomes" id="UP001281147">
    <property type="component" value="Unassembled WGS sequence"/>
</dbReference>
<name>A0ACC3NLY8_9PEZI</name>
<accession>A0ACC3NLY8</accession>
<sequence length="556" mass="61208">MHTITVTLCDVGHGSSFEISADLAAGRIDPRFPPTSDARGSLQHELVIDVSEVSVARDTLESIKHCYYTQERYGASEPKNTAFNNLDLYLQLPANVKLNPRGLHPSQLYKMDRLRKLWSGEQPYEPLDQDPEESDAQEDGPAKKHIFSYIEYSVFLLLGVSMLWAWNMFLAAGPYFQHRFRNDDWIFNNFQAAEVSVSTVTNLGSMLILTRMQANASYPKRIMSSLFINMVVFTLLAASTSMDDSARGYFGFLMVTMFATSLATGLCQNGIFAYVSGFAEPRYTQGIMTGQAVAGVLPCIAQIVSVLSVQGSEDLPDDPPSGPPPVRSKAALAYFLTATAIAVATLFAFLFLLARHRKSKTHPDSTMVDSLTETDGKKNIPLLVLFRKLFWLASGVFITFAVTMVFPVFTQRIVSVQPPNEQSPLMQPPSFIPLAFLFWNAGDLLGRLITAVPSLSLVSRPRVIFELAVLRIAWVGLYHLCNIRGEGAVVESDFFYLVVVQLFFGFSNGYLGSTCMIGASEWVEPEEREAAGGFMGLCLVAGLAAGSLLSFFAADA</sequence>
<keyword evidence="2" id="KW-1185">Reference proteome</keyword>
<dbReference type="EMBL" id="JAUTXU010000031">
    <property type="protein sequence ID" value="KAK3718525.1"/>
    <property type="molecule type" value="Genomic_DNA"/>
</dbReference>
<protein>
    <submittedName>
        <fullName evidence="1">Uncharacterized protein</fullName>
    </submittedName>
</protein>